<comment type="caution">
    <text evidence="5">The sequence shown here is derived from an EMBL/GenBank/DDBJ whole genome shotgun (WGS) entry which is preliminary data.</text>
</comment>
<evidence type="ECO:0000259" key="4">
    <source>
        <dbReference type="Pfam" id="PF13205"/>
    </source>
</evidence>
<feature type="domain" description="SbsA Ig-like" evidence="4">
    <location>
        <begin position="545"/>
        <end position="660"/>
    </location>
</feature>
<sequence length="849" mass="87503">MMMIRAGADRRSVRNRRRPVLEIMERRELLATFLVTNTADDGAGSFRQAILDANTTTGPNLIQFHIGSGPQTIIPATPLPTISNPVTIDGASQPGFAGAPLIQIDGSQIFYPDVTPPIRVPDVTGLVVTARSTVRGLAINRFTGSGILLQGSSGSTIAGNYLGVDLSGETPLGNTYNGIGVVDSRNNVIGGTTVADRNVISGNLSSGIIITTASNQPNNGGNIISGNLIGTDVTGQADLGNQFDGVTITTSNNTIGGLLPGAANIIAHNGGSGVAVSARNFTSSPLNTPILSNPIYANGSQAINLGFQANDPVSSAALNSAYQAGASTVVEGRFRGAADRTFTLQFFSNPTQARPSLEEGRTLVGTLSVATDDFGQADFTLTLPTPVAAGQYLSATATDPSFNTTSEFFGSVLVTTTARADVGVSMSASADGVFAGSPLTYFINVVNGGPSNATNVTLTDAIPGGMAVKTVTAPKGTVTQAGGVVTVRYAQLSSGDSRSVQITVVPATIGNVTNTVTVKADQTDLDPDNATASVTTSVVANPNPPTVIDQTLVVTQDAITGLILNFNQPLDPAQATNPINYGLTTSDQPGLFNVIVPLDAPAYDPLNSVVTLTPSQPLQLGKTYRLTINGQGSAGLSDLAGDLVVGNTPLGPQGPYVWDFSRGVVPQPQLAVATQNLVVAQNAITAIVLGFNASLDPAQAVNPLNYALAAAGPNGKLTQKVALKTPVYDPLSRSVTLTPVRPLQLGRLYQLTVNGQGSAGVVDQSGNLLTGNTPAGAQGPWTWSISRGYVPHPAPRRQSVRPHQTGHVRLVETATTRRILSRPGSPSSNALPPLSESSSTRNDINTNPS</sequence>
<gene>
    <name evidence="5" type="ORF">PZE19_14565</name>
</gene>
<dbReference type="InterPro" id="IPR047589">
    <property type="entry name" value="DUF11_rpt"/>
</dbReference>
<evidence type="ECO:0000313" key="5">
    <source>
        <dbReference type="EMBL" id="MDG3005008.1"/>
    </source>
</evidence>
<dbReference type="Pfam" id="PF01345">
    <property type="entry name" value="DUF11"/>
    <property type="match status" value="1"/>
</dbReference>
<dbReference type="EMBL" id="JARRAG010000002">
    <property type="protein sequence ID" value="MDG3005008.1"/>
    <property type="molecule type" value="Genomic_DNA"/>
</dbReference>
<dbReference type="SUPFAM" id="SSF51126">
    <property type="entry name" value="Pectin lyase-like"/>
    <property type="match status" value="1"/>
</dbReference>
<keyword evidence="1" id="KW-0732">Signal</keyword>
<proteinExistence type="predicted"/>
<dbReference type="InterPro" id="IPR013783">
    <property type="entry name" value="Ig-like_fold"/>
</dbReference>
<evidence type="ECO:0000256" key="2">
    <source>
        <dbReference type="SAM" id="MobiDB-lite"/>
    </source>
</evidence>
<accession>A0ABT6FC84</accession>
<dbReference type="Gene3D" id="2.60.40.10">
    <property type="entry name" value="Immunoglobulins"/>
    <property type="match status" value="1"/>
</dbReference>
<dbReference type="InterPro" id="IPR014755">
    <property type="entry name" value="Cu-Rt/internalin_Ig-like"/>
</dbReference>
<dbReference type="Pfam" id="PF13205">
    <property type="entry name" value="Big_5"/>
    <property type="match status" value="1"/>
</dbReference>
<evidence type="ECO:0000313" key="6">
    <source>
        <dbReference type="Proteomes" id="UP001216907"/>
    </source>
</evidence>
<name>A0ABT6FC84_9BACT</name>
<dbReference type="InterPro" id="IPR001434">
    <property type="entry name" value="OmcB-like_DUF11"/>
</dbReference>
<dbReference type="Gene3D" id="2.60.40.1220">
    <property type="match status" value="2"/>
</dbReference>
<dbReference type="NCBIfam" id="TIGR01451">
    <property type="entry name" value="B_ant_repeat"/>
    <property type="match status" value="1"/>
</dbReference>
<evidence type="ECO:0000256" key="1">
    <source>
        <dbReference type="ARBA" id="ARBA00022729"/>
    </source>
</evidence>
<feature type="compositionally biased region" description="Basic residues" evidence="2">
    <location>
        <begin position="794"/>
        <end position="806"/>
    </location>
</feature>
<organism evidence="5 6">
    <name type="scientific">Paludisphaera mucosa</name>
    <dbReference type="NCBI Taxonomy" id="3030827"/>
    <lineage>
        <taxon>Bacteria</taxon>
        <taxon>Pseudomonadati</taxon>
        <taxon>Planctomycetota</taxon>
        <taxon>Planctomycetia</taxon>
        <taxon>Isosphaerales</taxon>
        <taxon>Isosphaeraceae</taxon>
        <taxon>Paludisphaera</taxon>
    </lineage>
</organism>
<feature type="domain" description="DUF11" evidence="3">
    <location>
        <begin position="421"/>
        <end position="535"/>
    </location>
</feature>
<dbReference type="InterPro" id="IPR032812">
    <property type="entry name" value="SbsA_Ig"/>
</dbReference>
<dbReference type="Proteomes" id="UP001216907">
    <property type="component" value="Unassembled WGS sequence"/>
</dbReference>
<feature type="region of interest" description="Disordered" evidence="2">
    <location>
        <begin position="789"/>
        <end position="849"/>
    </location>
</feature>
<dbReference type="RefSeq" id="WP_277861357.1">
    <property type="nucleotide sequence ID" value="NZ_JARRAG010000002.1"/>
</dbReference>
<feature type="compositionally biased region" description="Polar residues" evidence="2">
    <location>
        <begin position="813"/>
        <end position="849"/>
    </location>
</feature>
<evidence type="ECO:0000259" key="3">
    <source>
        <dbReference type="Pfam" id="PF01345"/>
    </source>
</evidence>
<keyword evidence="6" id="KW-1185">Reference proteome</keyword>
<reference evidence="5 6" key="1">
    <citation type="submission" date="2023-03" db="EMBL/GenBank/DDBJ databases">
        <title>Paludisphaera mucosa sp. nov. a novel planctomycete from northern fen.</title>
        <authorList>
            <person name="Ivanova A."/>
        </authorList>
    </citation>
    <scope>NUCLEOTIDE SEQUENCE [LARGE SCALE GENOMIC DNA]</scope>
    <source>
        <strain evidence="5 6">Pla2</strain>
    </source>
</reference>
<dbReference type="InterPro" id="IPR011050">
    <property type="entry name" value="Pectin_lyase_fold/virulence"/>
</dbReference>
<protein>
    <submittedName>
        <fullName evidence="5">Ig-like domain-containing protein</fullName>
    </submittedName>
</protein>